<protein>
    <recommendedName>
        <fullName evidence="2">Primase C-terminal 1 domain-containing protein</fullName>
    </recommendedName>
</protein>
<dbReference type="OrthoDB" id="1522635at2"/>
<feature type="region of interest" description="Disordered" evidence="1">
    <location>
        <begin position="284"/>
        <end position="303"/>
    </location>
</feature>
<evidence type="ECO:0000256" key="1">
    <source>
        <dbReference type="SAM" id="MobiDB-lite"/>
    </source>
</evidence>
<evidence type="ECO:0000313" key="4">
    <source>
        <dbReference type="Proteomes" id="UP000288079"/>
    </source>
</evidence>
<feature type="domain" description="Primase C-terminal 1" evidence="2">
    <location>
        <begin position="222"/>
        <end position="285"/>
    </location>
</feature>
<evidence type="ECO:0000313" key="3">
    <source>
        <dbReference type="EMBL" id="GCB37730.1"/>
    </source>
</evidence>
<dbReference type="Proteomes" id="UP000288079">
    <property type="component" value="Unassembled WGS sequence"/>
</dbReference>
<comment type="caution">
    <text evidence="3">The sequence shown here is derived from an EMBL/GenBank/DDBJ whole genome shotgun (WGS) entry which is preliminary data.</text>
</comment>
<reference evidence="3 4" key="1">
    <citation type="submission" date="2018-10" db="EMBL/GenBank/DDBJ databases">
        <title>Draft Genome Sequence of Bacteroides sp. KCTC 15687.</title>
        <authorList>
            <person name="Yu S.Y."/>
            <person name="Kim J.S."/>
            <person name="Oh B.S."/>
            <person name="Park S.H."/>
            <person name="Kang S.W."/>
            <person name="Park J.E."/>
            <person name="Choi S.H."/>
            <person name="Han K.I."/>
            <person name="Lee K.C."/>
            <person name="Eom M.K."/>
            <person name="Suh M.K."/>
            <person name="Lee D.H."/>
            <person name="Yoon H."/>
            <person name="Kim B."/>
            <person name="Yang S.J."/>
            <person name="Lee J.S."/>
            <person name="Lee J.H."/>
        </authorList>
    </citation>
    <scope>NUCLEOTIDE SEQUENCE [LARGE SCALE GENOMIC DNA]</scope>
    <source>
        <strain evidence="3 4">KCTC 15687</strain>
    </source>
</reference>
<dbReference type="EMBL" id="BHWB01000035">
    <property type="protein sequence ID" value="GCB37730.1"/>
    <property type="molecule type" value="Genomic_DNA"/>
</dbReference>
<organism evidence="3 4">
    <name type="scientific">Bacteroides faecalis</name>
    <dbReference type="NCBI Taxonomy" id="2447885"/>
    <lineage>
        <taxon>Bacteria</taxon>
        <taxon>Pseudomonadati</taxon>
        <taxon>Bacteroidota</taxon>
        <taxon>Bacteroidia</taxon>
        <taxon>Bacteroidales</taxon>
        <taxon>Bacteroidaceae</taxon>
        <taxon>Bacteroides</taxon>
    </lineage>
</organism>
<proteinExistence type="predicted"/>
<dbReference type="InterPro" id="IPR014820">
    <property type="entry name" value="PriCT_1"/>
</dbReference>
<name>A0A401M1L6_9BACE</name>
<keyword evidence="4" id="KW-1185">Reference proteome</keyword>
<dbReference type="AlphaFoldDB" id="A0A401M1L6"/>
<gene>
    <name evidence="3" type="ORF">KGMB02408_46750</name>
</gene>
<dbReference type="InterPro" id="IPR014907">
    <property type="entry name" value="BT4734-like_N"/>
</dbReference>
<sequence>MKALEEIKVSVYENVYSKNPKVISFQEAIFMCIKPTYASIINSIRRYYQEGEHEAAQQMKIKLDCFTPAGTFDGAHAIKNFLQPSNIVGLDYDHVPNRLEIIRLCAEDPHTIAALESPTDGVKIFAYVEGIEGRYREAQQIVSHYYNQLLKLESDPACKDESRLCYFTYSPNGYIASLYQPFELKYLPETENINATVNSPVFNETTVSEISEKEIEGFLSSYIFLNPLVPGKRHSNLFKLACKARKRQYPQESVLRGIIDFFKGTDFTVEEIKSVLRSGYQTVSNSSTNSRPTFPHSTQNDKTTKTTYDAFEGKAEEDEEYWQGEEYRKNTPCFPKSVYENLPNLLEGCILEDEGERENDISMLSVFTAISAALPQTFGIYNHKKYTPHFYTVIIAPAGSGKSVAQTGRYLLVKYKTFKFII</sequence>
<dbReference type="SMART" id="SM00942">
    <property type="entry name" value="PriCT_1"/>
    <property type="match status" value="1"/>
</dbReference>
<accession>A0A401M1L6</accession>
<evidence type="ECO:0000259" key="2">
    <source>
        <dbReference type="SMART" id="SM00942"/>
    </source>
</evidence>
<dbReference type="Pfam" id="PF08708">
    <property type="entry name" value="PriCT_1"/>
    <property type="match status" value="1"/>
</dbReference>
<dbReference type="Pfam" id="PF08800">
    <property type="entry name" value="BT4734-like_N"/>
    <property type="match status" value="1"/>
</dbReference>